<proteinExistence type="predicted"/>
<dbReference type="Proteomes" id="UP000270924">
    <property type="component" value="Unassembled WGS sequence"/>
</dbReference>
<gene>
    <name evidence="1" type="ORF">WBA_LOCUS8390</name>
</gene>
<dbReference type="InParanoid" id="A0A3P7EEW4"/>
<organism evidence="1 2">
    <name type="scientific">Wuchereria bancrofti</name>
    <dbReference type="NCBI Taxonomy" id="6293"/>
    <lineage>
        <taxon>Eukaryota</taxon>
        <taxon>Metazoa</taxon>
        <taxon>Ecdysozoa</taxon>
        <taxon>Nematoda</taxon>
        <taxon>Chromadorea</taxon>
        <taxon>Rhabditida</taxon>
        <taxon>Spirurina</taxon>
        <taxon>Spiruromorpha</taxon>
        <taxon>Filarioidea</taxon>
        <taxon>Onchocercidae</taxon>
        <taxon>Wuchereria</taxon>
    </lineage>
</organism>
<name>A0A3P7EEW4_WUCBA</name>
<accession>A0A3P7EEW4</accession>
<protein>
    <submittedName>
        <fullName evidence="1">Uncharacterized protein</fullName>
    </submittedName>
</protein>
<dbReference type="OMA" id="FYPAVSH"/>
<keyword evidence="2" id="KW-1185">Reference proteome</keyword>
<dbReference type="AlphaFoldDB" id="A0A3P7EEW4"/>
<dbReference type="EMBL" id="UYWW01006942">
    <property type="protein sequence ID" value="VDM15004.1"/>
    <property type="molecule type" value="Genomic_DNA"/>
</dbReference>
<dbReference type="Gene3D" id="2.120.10.30">
    <property type="entry name" value="TolB, C-terminal domain"/>
    <property type="match status" value="1"/>
</dbReference>
<dbReference type="InterPro" id="IPR011042">
    <property type="entry name" value="6-blade_b-propeller_TolB-like"/>
</dbReference>
<dbReference type="OrthoDB" id="43744at2759"/>
<evidence type="ECO:0000313" key="2">
    <source>
        <dbReference type="Proteomes" id="UP000270924"/>
    </source>
</evidence>
<reference evidence="1 2" key="1">
    <citation type="submission" date="2018-11" db="EMBL/GenBank/DDBJ databases">
        <authorList>
            <consortium name="Pathogen Informatics"/>
        </authorList>
    </citation>
    <scope>NUCLEOTIDE SEQUENCE [LARGE SCALE GENOMIC DNA]</scope>
</reference>
<dbReference type="SUPFAM" id="SSF82171">
    <property type="entry name" value="DPP6 N-terminal domain-like"/>
    <property type="match status" value="1"/>
</dbReference>
<evidence type="ECO:0000313" key="1">
    <source>
        <dbReference type="EMBL" id="VDM15004.1"/>
    </source>
</evidence>
<sequence length="129" mass="14704">MDDSLFFTLHVRLHPVNYSSMVGYCGGEYNAVELADTQIFLMHSDGSGLRQLTKNGTNLWPTFLNNKRVLFASSGILEDDTFNIFAITTDRDYENFYPAVSHDGLKLLWSRNTTNIRQLNLYLALVGKF</sequence>